<dbReference type="NCBIfam" id="NF037997">
    <property type="entry name" value="Na_Pi_symport"/>
    <property type="match status" value="1"/>
</dbReference>
<dbReference type="AlphaFoldDB" id="A0A0A5ICL9"/>
<evidence type="ECO:0000256" key="3">
    <source>
        <dbReference type="ARBA" id="ARBA00022692"/>
    </source>
</evidence>
<dbReference type="Proteomes" id="UP000030528">
    <property type="component" value="Unassembled WGS sequence"/>
</dbReference>
<organism evidence="7 8">
    <name type="scientific">Pontibacillus halophilus JSM 076056 = DSM 19796</name>
    <dbReference type="NCBI Taxonomy" id="1385510"/>
    <lineage>
        <taxon>Bacteria</taxon>
        <taxon>Bacillati</taxon>
        <taxon>Bacillota</taxon>
        <taxon>Bacilli</taxon>
        <taxon>Bacillales</taxon>
        <taxon>Bacillaceae</taxon>
        <taxon>Pontibacillus</taxon>
    </lineage>
</organism>
<gene>
    <name evidence="7" type="ORF">N781_11155</name>
</gene>
<dbReference type="eggNOG" id="COG1283">
    <property type="taxonomic scope" value="Bacteria"/>
</dbReference>
<dbReference type="STRING" id="1385510.GCA_000425205_01140"/>
<dbReference type="EMBL" id="AVPE01000002">
    <property type="protein sequence ID" value="KGX93577.1"/>
    <property type="molecule type" value="Genomic_DNA"/>
</dbReference>
<feature type="transmembrane region" description="Helical" evidence="6">
    <location>
        <begin position="210"/>
        <end position="230"/>
    </location>
</feature>
<accession>A0A0A5ICL9</accession>
<feature type="transmembrane region" description="Helical" evidence="6">
    <location>
        <begin position="79"/>
        <end position="101"/>
    </location>
</feature>
<dbReference type="NCBIfam" id="TIGR00704">
    <property type="entry name" value="NaPi_cotrn_rel"/>
    <property type="match status" value="1"/>
</dbReference>
<evidence type="ECO:0000256" key="6">
    <source>
        <dbReference type="SAM" id="Phobius"/>
    </source>
</evidence>
<proteinExistence type="predicted"/>
<comment type="caution">
    <text evidence="7">The sequence shown here is derived from an EMBL/GenBank/DDBJ whole genome shotgun (WGS) entry which is preliminary data.</text>
</comment>
<dbReference type="InterPro" id="IPR004633">
    <property type="entry name" value="NaPi_cotrn-rel/YqeW-like"/>
</dbReference>
<feature type="transmembrane region" description="Helical" evidence="6">
    <location>
        <begin position="175"/>
        <end position="198"/>
    </location>
</feature>
<evidence type="ECO:0000313" key="7">
    <source>
        <dbReference type="EMBL" id="KGX93577.1"/>
    </source>
</evidence>
<keyword evidence="4 6" id="KW-1133">Transmembrane helix</keyword>
<keyword evidence="2" id="KW-1003">Cell membrane</keyword>
<feature type="transmembrane region" description="Helical" evidence="6">
    <location>
        <begin position="46"/>
        <end position="73"/>
    </location>
</feature>
<feature type="transmembrane region" description="Helical" evidence="6">
    <location>
        <begin position="108"/>
        <end position="127"/>
    </location>
</feature>
<dbReference type="RefSeq" id="WP_026802156.1">
    <property type="nucleotide sequence ID" value="NZ_AVPE01000002.1"/>
</dbReference>
<evidence type="ECO:0000256" key="1">
    <source>
        <dbReference type="ARBA" id="ARBA00004651"/>
    </source>
</evidence>
<keyword evidence="3 6" id="KW-0812">Transmembrane</keyword>
<dbReference type="GO" id="GO:0005886">
    <property type="term" value="C:plasma membrane"/>
    <property type="evidence" value="ECO:0007669"/>
    <property type="project" value="UniProtKB-SubCell"/>
</dbReference>
<sequence>MPELLTLFAVFLMLFLFGMTLIRIGLMHLTYRTVKEWISRSTHHPFSGFLIGMIGTALIQSSSVTMVITIGMVTTGLLSFRQTIGIILGANIGTTITLEILSLNDANLAIPLLIIGMIFMFIPNANYYGIGSFVFGIALIFLSLNGFRSLALYVEAWPIVQEAFNYSDQVPEIGLGIGLVVAALIQSSTATTGLAMAFVETDVIEMSSAIGVMIGANLGTCITAWIASLTGSQESRLVAMAHVWVNVFSVLLFFPFLNEMAELGQWLSSSKSMQLAHLSVLFNVVSALIILPFIKPFVKFLEYVHNR</sequence>
<dbReference type="PANTHER" id="PTHR10010:SF46">
    <property type="entry name" value="SODIUM-DEPENDENT PHOSPHATE TRANSPORT PROTEIN 2B"/>
    <property type="match status" value="1"/>
</dbReference>
<evidence type="ECO:0000256" key="5">
    <source>
        <dbReference type="ARBA" id="ARBA00023136"/>
    </source>
</evidence>
<dbReference type="OrthoDB" id="9763003at2"/>
<feature type="transmembrane region" description="Helical" evidence="6">
    <location>
        <begin position="133"/>
        <end position="154"/>
    </location>
</feature>
<evidence type="ECO:0000256" key="4">
    <source>
        <dbReference type="ARBA" id="ARBA00022989"/>
    </source>
</evidence>
<dbReference type="PANTHER" id="PTHR10010">
    <property type="entry name" value="SOLUTE CARRIER FAMILY 34 SODIUM PHOSPHATE , MEMBER 2-RELATED"/>
    <property type="match status" value="1"/>
</dbReference>
<reference evidence="7 8" key="1">
    <citation type="submission" date="2013-08" db="EMBL/GenBank/DDBJ databases">
        <authorList>
            <person name="Huang J."/>
            <person name="Wang G."/>
        </authorList>
    </citation>
    <scope>NUCLEOTIDE SEQUENCE [LARGE SCALE GENOMIC DNA]</scope>
    <source>
        <strain evidence="7 8">JSM 076056</strain>
    </source>
</reference>
<dbReference type="GO" id="GO:0044341">
    <property type="term" value="P:sodium-dependent phosphate transport"/>
    <property type="evidence" value="ECO:0007669"/>
    <property type="project" value="InterPro"/>
</dbReference>
<dbReference type="GO" id="GO:0005436">
    <property type="term" value="F:sodium:phosphate symporter activity"/>
    <property type="evidence" value="ECO:0007669"/>
    <property type="project" value="InterPro"/>
</dbReference>
<comment type="subcellular location">
    <subcellularLocation>
        <location evidence="1">Cell membrane</location>
        <topology evidence="1">Multi-pass membrane protein</topology>
    </subcellularLocation>
</comment>
<feature type="transmembrane region" description="Helical" evidence="6">
    <location>
        <begin position="6"/>
        <end position="26"/>
    </location>
</feature>
<dbReference type="Pfam" id="PF02690">
    <property type="entry name" value="Na_Pi_cotrans"/>
    <property type="match status" value="2"/>
</dbReference>
<name>A0A0A5ICL9_9BACI</name>
<keyword evidence="8" id="KW-1185">Reference proteome</keyword>
<feature type="transmembrane region" description="Helical" evidence="6">
    <location>
        <begin position="277"/>
        <end position="298"/>
    </location>
</feature>
<protein>
    <submittedName>
        <fullName evidence="7">Na/Pi cotransporter</fullName>
    </submittedName>
</protein>
<dbReference type="InterPro" id="IPR003841">
    <property type="entry name" value="Na/Pi_transpt"/>
</dbReference>
<feature type="transmembrane region" description="Helical" evidence="6">
    <location>
        <begin position="237"/>
        <end position="257"/>
    </location>
</feature>
<evidence type="ECO:0000313" key="8">
    <source>
        <dbReference type="Proteomes" id="UP000030528"/>
    </source>
</evidence>
<evidence type="ECO:0000256" key="2">
    <source>
        <dbReference type="ARBA" id="ARBA00022475"/>
    </source>
</evidence>
<keyword evidence="5 6" id="KW-0472">Membrane</keyword>